<evidence type="ECO:0000256" key="1">
    <source>
        <dbReference type="SAM" id="MobiDB-lite"/>
    </source>
</evidence>
<accession>A0ABR4HJC5</accession>
<evidence type="ECO:0000256" key="2">
    <source>
        <dbReference type="SAM" id="Phobius"/>
    </source>
</evidence>
<gene>
    <name evidence="3" type="ORF">BDW59DRAFT_153797</name>
</gene>
<dbReference type="Proteomes" id="UP001610335">
    <property type="component" value="Unassembled WGS sequence"/>
</dbReference>
<reference evidence="3 4" key="1">
    <citation type="submission" date="2024-07" db="EMBL/GenBank/DDBJ databases">
        <title>Section-level genome sequencing and comparative genomics of Aspergillus sections Usti and Cavernicolus.</title>
        <authorList>
            <consortium name="Lawrence Berkeley National Laboratory"/>
            <person name="Nybo J.L."/>
            <person name="Vesth T.C."/>
            <person name="Theobald S."/>
            <person name="Frisvad J.C."/>
            <person name="Larsen T.O."/>
            <person name="Kjaerboelling I."/>
            <person name="Rothschild-Mancinelli K."/>
            <person name="Lyhne E.K."/>
            <person name="Kogle M.E."/>
            <person name="Barry K."/>
            <person name="Clum A."/>
            <person name="Na H."/>
            <person name="Ledsgaard L."/>
            <person name="Lin J."/>
            <person name="Lipzen A."/>
            <person name="Kuo A."/>
            <person name="Riley R."/>
            <person name="Mondo S."/>
            <person name="LaButti K."/>
            <person name="Haridas S."/>
            <person name="Pangalinan J."/>
            <person name="Salamov A.A."/>
            <person name="Simmons B.A."/>
            <person name="Magnuson J.K."/>
            <person name="Chen J."/>
            <person name="Drula E."/>
            <person name="Henrissat B."/>
            <person name="Wiebenga A."/>
            <person name="Lubbers R.J."/>
            <person name="Gomes A.C."/>
            <person name="Makela M.R."/>
            <person name="Stajich J."/>
            <person name="Grigoriev I.V."/>
            <person name="Mortensen U.H."/>
            <person name="De vries R.P."/>
            <person name="Baker S.E."/>
            <person name="Andersen M.R."/>
        </authorList>
    </citation>
    <scope>NUCLEOTIDE SEQUENCE [LARGE SCALE GENOMIC DNA]</scope>
    <source>
        <strain evidence="3 4">CBS 600.67</strain>
    </source>
</reference>
<feature type="transmembrane region" description="Helical" evidence="2">
    <location>
        <begin position="15"/>
        <end position="34"/>
    </location>
</feature>
<evidence type="ECO:0000313" key="3">
    <source>
        <dbReference type="EMBL" id="KAL2815589.1"/>
    </source>
</evidence>
<evidence type="ECO:0000313" key="4">
    <source>
        <dbReference type="Proteomes" id="UP001610335"/>
    </source>
</evidence>
<feature type="compositionally biased region" description="Low complexity" evidence="1">
    <location>
        <begin position="94"/>
        <end position="104"/>
    </location>
</feature>
<proteinExistence type="predicted"/>
<organism evidence="3 4">
    <name type="scientific">Aspergillus cavernicola</name>
    <dbReference type="NCBI Taxonomy" id="176166"/>
    <lineage>
        <taxon>Eukaryota</taxon>
        <taxon>Fungi</taxon>
        <taxon>Dikarya</taxon>
        <taxon>Ascomycota</taxon>
        <taxon>Pezizomycotina</taxon>
        <taxon>Eurotiomycetes</taxon>
        <taxon>Eurotiomycetidae</taxon>
        <taxon>Eurotiales</taxon>
        <taxon>Aspergillaceae</taxon>
        <taxon>Aspergillus</taxon>
        <taxon>Aspergillus subgen. Nidulantes</taxon>
    </lineage>
</organism>
<name>A0ABR4HJC5_9EURO</name>
<keyword evidence="2" id="KW-1133">Transmembrane helix</keyword>
<keyword evidence="2" id="KW-0472">Membrane</keyword>
<protein>
    <submittedName>
        <fullName evidence="3">Uncharacterized protein</fullName>
    </submittedName>
</protein>
<keyword evidence="4" id="KW-1185">Reference proteome</keyword>
<comment type="caution">
    <text evidence="3">The sequence shown here is derived from an EMBL/GenBank/DDBJ whole genome shotgun (WGS) entry which is preliminary data.</text>
</comment>
<dbReference type="EMBL" id="JBFXLS010000111">
    <property type="protein sequence ID" value="KAL2815589.1"/>
    <property type="molecule type" value="Genomic_DNA"/>
</dbReference>
<sequence>MRLQPSLPPSSGNPIVLTLLLCIVVSAISFDSILRDLHHDILSRSLPGSLALAPEGAVGSYRPPPGLIIYGHIPATVGGQEGTVVGSTWTAENTGDTDTDTGYGSAKAMAATDGSEEPSRHIPSVSEIDAMTAAAQAGSASRDVVRWLASLVVSMFVSLLHL</sequence>
<feature type="region of interest" description="Disordered" evidence="1">
    <location>
        <begin position="89"/>
        <end position="121"/>
    </location>
</feature>
<keyword evidence="2" id="KW-0812">Transmembrane</keyword>